<evidence type="ECO:0000256" key="4">
    <source>
        <dbReference type="ARBA" id="ARBA00022692"/>
    </source>
</evidence>
<comment type="caution">
    <text evidence="10">Lacks conserved residue(s) required for the propagation of feature annotation.</text>
</comment>
<dbReference type="EMBL" id="JANBPY010000449">
    <property type="protein sequence ID" value="KAJ1966802.1"/>
    <property type="molecule type" value="Genomic_DNA"/>
</dbReference>
<feature type="compositionally biased region" description="Basic and acidic residues" evidence="11">
    <location>
        <begin position="25"/>
        <end position="35"/>
    </location>
</feature>
<accession>A0A9W8ARR4</accession>
<feature type="region of interest" description="Disordered" evidence="11">
    <location>
        <begin position="65"/>
        <end position="119"/>
    </location>
</feature>
<dbReference type="Proteomes" id="UP001150925">
    <property type="component" value="Unassembled WGS sequence"/>
</dbReference>
<sequence length="1511" mass="169781">MPKPVSRTITTFPQSSVAITIPSSHDNDEPHRHPPDVPCSAASPTQNLLRNPTVGMRSSAMVPACRGSSAAEHPGGALVPSCNRRRGSDTRESSNDDDDSGLDRMLPSTPQASSPMVSKHPLWRTRHWPRGVGSLLAVVGLALVVLGSMMVCFFVRSPERKGCDLFYLYPVYIKQTGLDVHRSRFAQKYTLYLYREGGVDDLLDEPFRIPVLFIPGHAGSYKQVRSLASVTARKFEQDRTQFPRQVYEQGNIGFDFFTLDLNEEFTALHGYSLLEQAEFVNDAIDYILSLYPETRAKYRRLLDPSDQGTVPWALPQSVVVIGHSMGGVVARTAVTLANHRPFSINTIITLASPHMAPPAALESYVGQLYEQNNNFWINQFNTPNNVSLLADMSIVSIAGGNLDSMVSSDLAFIDTSVPAHHGFTAFTTQIPGVWLSMDHLSILWCRQMVDILSYTLTSIVDAHRPGQTKPLPQRMHALRWWLTTDLDTLDTEYHWPYPTSDPSSDDIDTISAPSPQVDKGPSDVVYVELPEKHSPAYKHIWGTVLPDQPVYFPPDTHVSPIFQDSDRITLTSRTLPDSQRTPLDESIIYLFSIQKSKDGLRLDHPPVQWEFMTGRSFMTNDVDMVLCRTEPSPAEQFPWSQGLHSPREDTHPTADNPLRWADLTGQIHSCRSVSAAATRLPAFLYPEPAAHQRHSYQYLTIPPAVLDEFDLVALYYTPQPHDRRSLYSHLDFLVGQRYTLPLAPGDHESVLTEPEFHAEHHAKVSLAQLLVSSLTTGYQINGIRTAGKLRTVVQLELPDNPLFAYRMHVQSDAPALPADAEPANLETAAPLFPLLVQQADSSAGDGRIWYNPQQVSLNFHRRGPYIPTMELESRTATGGLDGIHQWSGLRLTLINDPTVAYQYSVTLSLDLGGTMARLFKRYDITLLGFLTVYCLLVWKSQWRLWNEQGQFVSFSRALAYIIRHQFLWVTGGLVAMSWAQSELLRYLADQKSHYTLFATVSNLLLGYRGEGTWLVLLLLSATSLGVLTILWAACSILVYGLSLFHRLWRQRGRLTYYLRSMRYVMPWTWWWKSQTVPSVYTSHHGTPGKGDVISSEYNLALSGQPTGSPHAIPAIRDLWGTPRKVISALAVLLMVKVFMPYQFLYSTLWVVQLFNCVKTRTELACLQTLDSVQALSPLERKARAKRRTSDIDDGTRGTLPDGQATLEYSLDAQQVTHKSQAIASSRAAQTNSSTTLSFPALITVEPVEPNGKIPQPSPHGDELGTQTLYLYQRVLEHQLYYQMTVLIFMFLLLPYNAAEIIVWIRNLSVHWTEDASSDHSLWWIAPFYLMVKFNASFMLPRFVGGLVKDPSKNGYGLTDLSQRQSAHCDPTLEAHPHVPDSPRAMSSLKRLWAMVVSQGGLENSNGGLSSPTKSLSNTSMESLDTVSSPATQEPRQAWNWVAQSWLAMLTHWAFNLYIVLILLWGFQRAYYLYAWGNALVMWCVVLYVLQSQAVLRVKQFLVTHVLRVKNN</sequence>
<dbReference type="EC" id="3.1.-.-" evidence="10"/>
<feature type="transmembrane region" description="Helical" evidence="10">
    <location>
        <begin position="1470"/>
        <end position="1489"/>
    </location>
</feature>
<feature type="domain" description="GPI inositol-deacylase PGAP1-like alpha/beta" evidence="12">
    <location>
        <begin position="209"/>
        <end position="458"/>
    </location>
</feature>
<keyword evidence="15" id="KW-1185">Reference proteome</keyword>
<comment type="function">
    <text evidence="10">Involved in inositol deacylation of GPI-anchored proteins which plays important roles in the quality control and ER-associated degradation of GPI-anchored proteins.</text>
</comment>
<dbReference type="Gene3D" id="3.40.50.1820">
    <property type="entry name" value="alpha/beta hydrolase"/>
    <property type="match status" value="1"/>
</dbReference>
<evidence type="ECO:0000256" key="8">
    <source>
        <dbReference type="ARBA" id="ARBA00022989"/>
    </source>
</evidence>
<evidence type="ECO:0000256" key="5">
    <source>
        <dbReference type="ARBA" id="ARBA00022801"/>
    </source>
</evidence>
<dbReference type="GO" id="GO:0005789">
    <property type="term" value="C:endoplasmic reticulum membrane"/>
    <property type="evidence" value="ECO:0007669"/>
    <property type="project" value="UniProtKB-SubCell"/>
</dbReference>
<protein>
    <recommendedName>
        <fullName evidence="10">GPI inositol-deacylase</fullName>
        <ecNumber evidence="10">3.1.-.-</ecNumber>
    </recommendedName>
</protein>
<feature type="compositionally biased region" description="Polar residues" evidence="11">
    <location>
        <begin position="1411"/>
        <end position="1430"/>
    </location>
</feature>
<evidence type="ECO:0000313" key="15">
    <source>
        <dbReference type="Proteomes" id="UP001150925"/>
    </source>
</evidence>
<dbReference type="InterPro" id="IPR029058">
    <property type="entry name" value="AB_hydrolase_fold"/>
</dbReference>
<keyword evidence="3 10" id="KW-0813">Transport</keyword>
<evidence type="ECO:0000256" key="10">
    <source>
        <dbReference type="RuleBase" id="RU365011"/>
    </source>
</evidence>
<evidence type="ECO:0000259" key="13">
    <source>
        <dbReference type="Pfam" id="PF25140"/>
    </source>
</evidence>
<name>A0A9W8ARR4_9FUNG</name>
<feature type="transmembrane region" description="Helical" evidence="10">
    <location>
        <begin position="1279"/>
        <end position="1298"/>
    </location>
</feature>
<dbReference type="GO" id="GO:0050185">
    <property type="term" value="F:phosphatidylinositol deacylase activity"/>
    <property type="evidence" value="ECO:0007669"/>
    <property type="project" value="TreeGrafter"/>
</dbReference>
<dbReference type="InterPro" id="IPR056824">
    <property type="entry name" value="PGAP1_TMD"/>
</dbReference>
<organism evidence="14 15">
    <name type="scientific">Dispira parvispora</name>
    <dbReference type="NCBI Taxonomy" id="1520584"/>
    <lineage>
        <taxon>Eukaryota</taxon>
        <taxon>Fungi</taxon>
        <taxon>Fungi incertae sedis</taxon>
        <taxon>Zoopagomycota</taxon>
        <taxon>Kickxellomycotina</taxon>
        <taxon>Dimargaritomycetes</taxon>
        <taxon>Dimargaritales</taxon>
        <taxon>Dimargaritaceae</taxon>
        <taxon>Dispira</taxon>
    </lineage>
</organism>
<evidence type="ECO:0000256" key="6">
    <source>
        <dbReference type="ARBA" id="ARBA00022824"/>
    </source>
</evidence>
<dbReference type="GO" id="GO:0006888">
    <property type="term" value="P:endoplasmic reticulum to Golgi vesicle-mediated transport"/>
    <property type="evidence" value="ECO:0007669"/>
    <property type="project" value="TreeGrafter"/>
</dbReference>
<keyword evidence="8 10" id="KW-1133">Transmembrane helix</keyword>
<evidence type="ECO:0000256" key="11">
    <source>
        <dbReference type="SAM" id="MobiDB-lite"/>
    </source>
</evidence>
<dbReference type="GO" id="GO:0006505">
    <property type="term" value="P:GPI anchor metabolic process"/>
    <property type="evidence" value="ECO:0007669"/>
    <property type="project" value="TreeGrafter"/>
</dbReference>
<dbReference type="OrthoDB" id="348976at2759"/>
<evidence type="ECO:0000256" key="7">
    <source>
        <dbReference type="ARBA" id="ARBA00022927"/>
    </source>
</evidence>
<comment type="subcellular location">
    <subcellularLocation>
        <location evidence="1">Endoplasmic reticulum membrane</location>
        <topology evidence="1">Multi-pass membrane protein</topology>
    </subcellularLocation>
</comment>
<evidence type="ECO:0000259" key="12">
    <source>
        <dbReference type="Pfam" id="PF07819"/>
    </source>
</evidence>
<feature type="transmembrane region" description="Helical" evidence="10">
    <location>
        <begin position="1445"/>
        <end position="1464"/>
    </location>
</feature>
<feature type="region of interest" description="Disordered" evidence="11">
    <location>
        <begin position="1403"/>
        <end position="1430"/>
    </location>
</feature>
<gene>
    <name evidence="14" type="primary">BST1</name>
    <name evidence="14" type="ORF">IWQ62_002239</name>
</gene>
<feature type="transmembrane region" description="Helical" evidence="10">
    <location>
        <begin position="132"/>
        <end position="156"/>
    </location>
</feature>
<feature type="transmembrane region" description="Helical" evidence="10">
    <location>
        <begin position="1013"/>
        <end position="1044"/>
    </location>
</feature>
<evidence type="ECO:0000256" key="2">
    <source>
        <dbReference type="ARBA" id="ARBA00006931"/>
    </source>
</evidence>
<keyword evidence="9 10" id="KW-0472">Membrane</keyword>
<evidence type="ECO:0000256" key="3">
    <source>
        <dbReference type="ARBA" id="ARBA00022448"/>
    </source>
</evidence>
<feature type="domain" description="GPI inositol-deacylase transmembrane" evidence="13">
    <location>
        <begin position="929"/>
        <end position="1341"/>
    </location>
</feature>
<keyword evidence="5 10" id="KW-0378">Hydrolase</keyword>
<comment type="similarity">
    <text evidence="2 10">Belongs to the GPI inositol-deacylase family.</text>
</comment>
<dbReference type="GO" id="GO:0015031">
    <property type="term" value="P:protein transport"/>
    <property type="evidence" value="ECO:0007669"/>
    <property type="project" value="UniProtKB-KW"/>
</dbReference>
<evidence type="ECO:0000256" key="1">
    <source>
        <dbReference type="ARBA" id="ARBA00004477"/>
    </source>
</evidence>
<keyword evidence="6 10" id="KW-0256">Endoplasmic reticulum</keyword>
<dbReference type="Pfam" id="PF25140">
    <property type="entry name" value="PGAP1_TMD"/>
    <property type="match status" value="1"/>
</dbReference>
<evidence type="ECO:0000256" key="9">
    <source>
        <dbReference type="ARBA" id="ARBA00023136"/>
    </source>
</evidence>
<dbReference type="SUPFAM" id="SSF53474">
    <property type="entry name" value="alpha/beta-Hydrolases"/>
    <property type="match status" value="1"/>
</dbReference>
<evidence type="ECO:0000313" key="14">
    <source>
        <dbReference type="EMBL" id="KAJ1966802.1"/>
    </source>
</evidence>
<dbReference type="Pfam" id="PF07819">
    <property type="entry name" value="PGAP1"/>
    <property type="match status" value="1"/>
</dbReference>
<keyword evidence="7 10" id="KW-0653">Protein transport</keyword>
<dbReference type="InterPro" id="IPR039529">
    <property type="entry name" value="PGAP1/BST1"/>
</dbReference>
<dbReference type="InterPro" id="IPR012908">
    <property type="entry name" value="PGAP1-ab_dom-like"/>
</dbReference>
<comment type="caution">
    <text evidence="14">The sequence shown here is derived from an EMBL/GenBank/DDBJ whole genome shotgun (WGS) entry which is preliminary data.</text>
</comment>
<dbReference type="PANTHER" id="PTHR15495">
    <property type="entry name" value="NEGATIVE REGULATOR OF VESICLE FORMATION-RELATED"/>
    <property type="match status" value="1"/>
</dbReference>
<keyword evidence="4 10" id="KW-0812">Transmembrane</keyword>
<proteinExistence type="inferred from homology"/>
<feature type="region of interest" description="Disordered" evidence="11">
    <location>
        <begin position="20"/>
        <end position="51"/>
    </location>
</feature>
<reference evidence="14" key="1">
    <citation type="submission" date="2022-07" db="EMBL/GenBank/DDBJ databases">
        <title>Phylogenomic reconstructions and comparative analyses of Kickxellomycotina fungi.</title>
        <authorList>
            <person name="Reynolds N.K."/>
            <person name="Stajich J.E."/>
            <person name="Barry K."/>
            <person name="Grigoriev I.V."/>
            <person name="Crous P."/>
            <person name="Smith M.E."/>
        </authorList>
    </citation>
    <scope>NUCLEOTIDE SEQUENCE</scope>
    <source>
        <strain evidence="14">RSA 1196</strain>
    </source>
</reference>
<dbReference type="PANTHER" id="PTHR15495:SF7">
    <property type="entry name" value="GPI INOSITOL-DEACYLASE"/>
    <property type="match status" value="1"/>
</dbReference>